<gene>
    <name evidence="4" type="ORF">H9661_07480</name>
</gene>
<keyword evidence="1 2" id="KW-0238">DNA-binding</keyword>
<dbReference type="PRINTS" id="PR00455">
    <property type="entry name" value="HTHTETR"/>
</dbReference>
<dbReference type="InterPro" id="IPR050624">
    <property type="entry name" value="HTH-type_Tx_Regulator"/>
</dbReference>
<keyword evidence="5" id="KW-1185">Reference proteome</keyword>
<dbReference type="EMBL" id="JACSRA010000009">
    <property type="protein sequence ID" value="MBD7911194.1"/>
    <property type="molecule type" value="Genomic_DNA"/>
</dbReference>
<evidence type="ECO:0000259" key="3">
    <source>
        <dbReference type="PROSITE" id="PS50977"/>
    </source>
</evidence>
<protein>
    <submittedName>
        <fullName evidence="4">TetR/AcrR family transcriptional regulator</fullName>
    </submittedName>
</protein>
<dbReference type="SUPFAM" id="SSF46689">
    <property type="entry name" value="Homeodomain-like"/>
    <property type="match status" value="1"/>
</dbReference>
<feature type="domain" description="HTH tetR-type" evidence="3">
    <location>
        <begin position="6"/>
        <end position="66"/>
    </location>
</feature>
<dbReference type="Pfam" id="PF00440">
    <property type="entry name" value="TetR_N"/>
    <property type="match status" value="1"/>
</dbReference>
<comment type="caution">
    <text evidence="4">The sequence shown here is derived from an EMBL/GenBank/DDBJ whole genome shotgun (WGS) entry which is preliminary data.</text>
</comment>
<evidence type="ECO:0000313" key="5">
    <source>
        <dbReference type="Proteomes" id="UP000627781"/>
    </source>
</evidence>
<dbReference type="InterPro" id="IPR009057">
    <property type="entry name" value="Homeodomain-like_sf"/>
</dbReference>
<evidence type="ECO:0000256" key="1">
    <source>
        <dbReference type="ARBA" id="ARBA00023125"/>
    </source>
</evidence>
<accession>A0ABR8PSQ2</accession>
<evidence type="ECO:0000256" key="2">
    <source>
        <dbReference type="PROSITE-ProRule" id="PRU00335"/>
    </source>
</evidence>
<dbReference type="PANTHER" id="PTHR43479:SF11">
    <property type="entry name" value="ACREF_ENVCD OPERON REPRESSOR-RELATED"/>
    <property type="match status" value="1"/>
</dbReference>
<proteinExistence type="predicted"/>
<organism evidence="4 5">
    <name type="scientific">Clostridium cibarium</name>
    <dbReference type="NCBI Taxonomy" id="2762247"/>
    <lineage>
        <taxon>Bacteria</taxon>
        <taxon>Bacillati</taxon>
        <taxon>Bacillota</taxon>
        <taxon>Clostridia</taxon>
        <taxon>Eubacteriales</taxon>
        <taxon>Clostridiaceae</taxon>
        <taxon>Clostridium</taxon>
    </lineage>
</organism>
<evidence type="ECO:0000313" key="4">
    <source>
        <dbReference type="EMBL" id="MBD7911194.1"/>
    </source>
</evidence>
<name>A0ABR8PSQ2_9CLOT</name>
<feature type="DNA-binding region" description="H-T-H motif" evidence="2">
    <location>
        <begin position="29"/>
        <end position="48"/>
    </location>
</feature>
<dbReference type="RefSeq" id="WP_143318296.1">
    <property type="nucleotide sequence ID" value="NZ_JACSRA010000009.1"/>
</dbReference>
<dbReference type="InterPro" id="IPR001647">
    <property type="entry name" value="HTH_TetR"/>
</dbReference>
<dbReference type="Gene3D" id="1.10.357.10">
    <property type="entry name" value="Tetracycline Repressor, domain 2"/>
    <property type="match status" value="1"/>
</dbReference>
<dbReference type="PANTHER" id="PTHR43479">
    <property type="entry name" value="ACREF/ENVCD OPERON REPRESSOR-RELATED"/>
    <property type="match status" value="1"/>
</dbReference>
<dbReference type="Proteomes" id="UP000627781">
    <property type="component" value="Unassembled WGS sequence"/>
</dbReference>
<dbReference type="PROSITE" id="PS50977">
    <property type="entry name" value="HTH_TETR_2"/>
    <property type="match status" value="1"/>
</dbReference>
<reference evidence="4 5" key="1">
    <citation type="submission" date="2020-08" db="EMBL/GenBank/DDBJ databases">
        <title>A Genomic Blueprint of the Chicken Gut Microbiome.</title>
        <authorList>
            <person name="Gilroy R."/>
            <person name="Ravi A."/>
            <person name="Getino M."/>
            <person name="Pursley I."/>
            <person name="Horton D.L."/>
            <person name="Alikhan N.-F."/>
            <person name="Baker D."/>
            <person name="Gharbi K."/>
            <person name="Hall N."/>
            <person name="Watson M."/>
            <person name="Adriaenssens E.M."/>
            <person name="Foster-Nyarko E."/>
            <person name="Jarju S."/>
            <person name="Secka A."/>
            <person name="Antonio M."/>
            <person name="Oren A."/>
            <person name="Chaudhuri R."/>
            <person name="La Ragione R.M."/>
            <person name="Hildebrand F."/>
            <person name="Pallen M.J."/>
        </authorList>
    </citation>
    <scope>NUCLEOTIDE SEQUENCE [LARGE SCALE GENOMIC DNA]</scope>
    <source>
        <strain evidence="4 5">Sa3CVN1</strain>
    </source>
</reference>
<sequence length="188" mass="21958">MRRKDDEKKQSIKEAVIKLILKEGFHGTSISKIAKEAGVSPATVYIYYENKEVMLQDIYREYSEDVFYYLLDKLNNCNKGEKIIEVLVREYYLYINDNNEIFHFVDQFASCPALANQCSARNGISILNNLFDEMKKRGVFKDFENDNLRAILFYPTKSIVMNSCIDNDKKIELLNELIEIIQDAILIK</sequence>